<organism evidence="1 2">
    <name type="scientific">Actinopolymorpha pittospori</name>
    <dbReference type="NCBI Taxonomy" id="648752"/>
    <lineage>
        <taxon>Bacteria</taxon>
        <taxon>Bacillati</taxon>
        <taxon>Actinomycetota</taxon>
        <taxon>Actinomycetes</taxon>
        <taxon>Propionibacteriales</taxon>
        <taxon>Actinopolymorphaceae</taxon>
        <taxon>Actinopolymorpha</taxon>
    </lineage>
</organism>
<dbReference type="InterPro" id="IPR045990">
    <property type="entry name" value="DUF5946"/>
</dbReference>
<proteinExistence type="predicted"/>
<reference evidence="1" key="1">
    <citation type="submission" date="2020-10" db="EMBL/GenBank/DDBJ databases">
        <title>Sequencing the genomes of 1000 actinobacteria strains.</title>
        <authorList>
            <person name="Klenk H.-P."/>
        </authorList>
    </citation>
    <scope>NUCLEOTIDE SEQUENCE</scope>
    <source>
        <strain evidence="1">DSM 45354</strain>
    </source>
</reference>
<accession>A0A927RDJ7</accession>
<protein>
    <submittedName>
        <fullName evidence="1">Uncharacterized protein</fullName>
    </submittedName>
</protein>
<dbReference type="AlphaFoldDB" id="A0A927RDJ7"/>
<sequence>MTTCRQCGATSEGCEGLFEQLLALDHSRRPPWGPLHGLAVACFFLQHPAHPLAPRGNNERAWAFLHAYLAGGQRALDVATRAARAAGSNRQVRSRAEEVPVPERPAPTIFATTIADVAVDGTFPACGYEERVRRWAKDIVAAWTSDPNRGAGLP</sequence>
<keyword evidence="2" id="KW-1185">Reference proteome</keyword>
<evidence type="ECO:0000313" key="1">
    <source>
        <dbReference type="EMBL" id="MBE1612482.1"/>
    </source>
</evidence>
<gene>
    <name evidence="1" type="ORF">HEB94_009330</name>
</gene>
<dbReference type="Pfam" id="PF19371">
    <property type="entry name" value="DUF5946"/>
    <property type="match status" value="1"/>
</dbReference>
<dbReference type="EMBL" id="JADBEM010000001">
    <property type="protein sequence ID" value="MBE1612482.1"/>
    <property type="molecule type" value="Genomic_DNA"/>
</dbReference>
<name>A0A927RDJ7_9ACTN</name>
<dbReference type="Proteomes" id="UP000638648">
    <property type="component" value="Unassembled WGS sequence"/>
</dbReference>
<comment type="caution">
    <text evidence="1">The sequence shown here is derived from an EMBL/GenBank/DDBJ whole genome shotgun (WGS) entry which is preliminary data.</text>
</comment>
<evidence type="ECO:0000313" key="2">
    <source>
        <dbReference type="Proteomes" id="UP000638648"/>
    </source>
</evidence>
<dbReference type="RefSeq" id="WP_192755519.1">
    <property type="nucleotide sequence ID" value="NZ_BAABJL010000194.1"/>
</dbReference>